<accession>A0A4P9WDZ4</accession>
<name>A0A4P9WDZ4_9FUNG</name>
<evidence type="ECO:0000256" key="6">
    <source>
        <dbReference type="RuleBase" id="RU362006"/>
    </source>
</evidence>
<dbReference type="AlphaFoldDB" id="A0A4P9WDZ4"/>
<protein>
    <recommendedName>
        <fullName evidence="6">Protein YOP1</fullName>
    </recommendedName>
</protein>
<proteinExistence type="inferred from homology"/>
<dbReference type="OrthoDB" id="10009287at2759"/>
<keyword evidence="5 6" id="KW-0472">Membrane</keyword>
<evidence type="ECO:0000256" key="2">
    <source>
        <dbReference type="ARBA" id="ARBA00008573"/>
    </source>
</evidence>
<dbReference type="EMBL" id="KZ995475">
    <property type="protein sequence ID" value="RKO90592.1"/>
    <property type="molecule type" value="Genomic_DNA"/>
</dbReference>
<feature type="transmembrane region" description="Helical" evidence="6">
    <location>
        <begin position="51"/>
        <end position="71"/>
    </location>
</feature>
<evidence type="ECO:0000256" key="5">
    <source>
        <dbReference type="ARBA" id="ARBA00023136"/>
    </source>
</evidence>
<sequence length="115" mass="13236">MHGKKAKPQVPLLTKVKCDAMLTYWTVFGFLNMVEFFSDIILYWIPFYYTFKAVLILYLVLPQFQGARFVYTKFFRPYLLTEEKKIDSGLAKFAAKTAATVSEVAAEAESALKQE</sequence>
<dbReference type="Pfam" id="PF03134">
    <property type="entry name" value="TB2_DP1_HVA22"/>
    <property type="match status" value="1"/>
</dbReference>
<evidence type="ECO:0000256" key="4">
    <source>
        <dbReference type="ARBA" id="ARBA00022989"/>
    </source>
</evidence>
<comment type="similarity">
    <text evidence="2 6">Belongs to the DP1 family.</text>
</comment>
<keyword evidence="8" id="KW-1185">Reference proteome</keyword>
<comment type="caution">
    <text evidence="6">Lacks conserved residue(s) required for the propagation of feature annotation.</text>
</comment>
<gene>
    <name evidence="7" type="ORF">BDK51DRAFT_29771</name>
</gene>
<dbReference type="GO" id="GO:0016020">
    <property type="term" value="C:membrane"/>
    <property type="evidence" value="ECO:0007669"/>
    <property type="project" value="UniProtKB-SubCell"/>
</dbReference>
<keyword evidence="3 6" id="KW-0812">Transmembrane</keyword>
<reference evidence="8" key="1">
    <citation type="journal article" date="2018" name="Nat. Microbiol.">
        <title>Leveraging single-cell genomics to expand the fungal tree of life.</title>
        <authorList>
            <person name="Ahrendt S.R."/>
            <person name="Quandt C.A."/>
            <person name="Ciobanu D."/>
            <person name="Clum A."/>
            <person name="Salamov A."/>
            <person name="Andreopoulos B."/>
            <person name="Cheng J.F."/>
            <person name="Woyke T."/>
            <person name="Pelin A."/>
            <person name="Henrissat B."/>
            <person name="Reynolds N.K."/>
            <person name="Benny G.L."/>
            <person name="Smith M.E."/>
            <person name="James T.Y."/>
            <person name="Grigoriev I.V."/>
        </authorList>
    </citation>
    <scope>NUCLEOTIDE SEQUENCE [LARGE SCALE GENOMIC DNA]</scope>
</reference>
<dbReference type="PANTHER" id="PTHR12300">
    <property type="entry name" value="HVA22-LIKE PROTEINS"/>
    <property type="match status" value="1"/>
</dbReference>
<evidence type="ECO:0000256" key="3">
    <source>
        <dbReference type="ARBA" id="ARBA00022692"/>
    </source>
</evidence>
<evidence type="ECO:0000313" key="8">
    <source>
        <dbReference type="Proteomes" id="UP000269721"/>
    </source>
</evidence>
<evidence type="ECO:0000256" key="1">
    <source>
        <dbReference type="ARBA" id="ARBA00004141"/>
    </source>
</evidence>
<comment type="subcellular location">
    <subcellularLocation>
        <location evidence="1 6">Membrane</location>
        <topology evidence="1 6">Multi-pass membrane protein</topology>
    </subcellularLocation>
</comment>
<organism evidence="7 8">
    <name type="scientific">Blyttiomyces helicus</name>
    <dbReference type="NCBI Taxonomy" id="388810"/>
    <lineage>
        <taxon>Eukaryota</taxon>
        <taxon>Fungi</taxon>
        <taxon>Fungi incertae sedis</taxon>
        <taxon>Chytridiomycota</taxon>
        <taxon>Chytridiomycota incertae sedis</taxon>
        <taxon>Chytridiomycetes</taxon>
        <taxon>Chytridiomycetes incertae sedis</taxon>
        <taxon>Blyttiomyces</taxon>
    </lineage>
</organism>
<dbReference type="Proteomes" id="UP000269721">
    <property type="component" value="Unassembled WGS sequence"/>
</dbReference>
<dbReference type="InterPro" id="IPR004345">
    <property type="entry name" value="TB2_DP1_HVA22"/>
</dbReference>
<dbReference type="PANTHER" id="PTHR12300:SF161">
    <property type="entry name" value="RECEPTOR EXPRESSION-ENHANCING PROTEIN"/>
    <property type="match status" value="1"/>
</dbReference>
<evidence type="ECO:0000313" key="7">
    <source>
        <dbReference type="EMBL" id="RKO90592.1"/>
    </source>
</evidence>
<keyword evidence="4 6" id="KW-1133">Transmembrane helix</keyword>